<proteinExistence type="predicted"/>
<evidence type="ECO:0000313" key="2">
    <source>
        <dbReference type="Proteomes" id="UP000250222"/>
    </source>
</evidence>
<protein>
    <submittedName>
        <fullName evidence="1">Uncharacterized protein</fullName>
    </submittedName>
</protein>
<dbReference type="Proteomes" id="UP000250222">
    <property type="component" value="Unassembled WGS sequence"/>
</dbReference>
<gene>
    <name evidence="1" type="ORF">SAMN05216184_11353</name>
</gene>
<name>A0A2Y9C035_9MICO</name>
<accession>A0A2Y9C035</accession>
<dbReference type="EMBL" id="UETB01000013">
    <property type="protein sequence ID" value="SSA45452.1"/>
    <property type="molecule type" value="Genomic_DNA"/>
</dbReference>
<organism evidence="1 2">
    <name type="scientific">Georgenia satyanarayanai</name>
    <dbReference type="NCBI Taxonomy" id="860221"/>
    <lineage>
        <taxon>Bacteria</taxon>
        <taxon>Bacillati</taxon>
        <taxon>Actinomycetota</taxon>
        <taxon>Actinomycetes</taxon>
        <taxon>Micrococcales</taxon>
        <taxon>Bogoriellaceae</taxon>
        <taxon>Georgenia</taxon>
    </lineage>
</organism>
<reference evidence="1 2" key="1">
    <citation type="submission" date="2016-10" db="EMBL/GenBank/DDBJ databases">
        <authorList>
            <person name="Cai Z."/>
        </authorList>
    </citation>
    <scope>NUCLEOTIDE SEQUENCE [LARGE SCALE GENOMIC DNA]</scope>
    <source>
        <strain evidence="1 2">CGMCC 1.10826</strain>
    </source>
</reference>
<evidence type="ECO:0000313" key="1">
    <source>
        <dbReference type="EMBL" id="SSA45452.1"/>
    </source>
</evidence>
<dbReference type="AlphaFoldDB" id="A0A2Y9C035"/>
<keyword evidence="2" id="KW-1185">Reference proteome</keyword>
<sequence length="174" mass="19615">MRHSLSAAEVSELERVDALAADLSDHLVDRTDDIDAVHIHRAQSMAVQRIVSELLRERLGFDEEVVIEPGDGFVTRARPDFYYPLEHGRGVLAEVERGGTTTNNHDLKDLWKAHISPNAQHLFLIVPNANWNESGARRERPFARVVQRVGSFFGHPRREVDVVSAHVFGYGRSS</sequence>